<feature type="transmembrane region" description="Helical" evidence="1">
    <location>
        <begin position="82"/>
        <end position="106"/>
    </location>
</feature>
<dbReference type="SMART" id="SM00471">
    <property type="entry name" value="HDc"/>
    <property type="match status" value="1"/>
</dbReference>
<dbReference type="Gene3D" id="1.10.3210.10">
    <property type="entry name" value="Hypothetical protein af1432"/>
    <property type="match status" value="1"/>
</dbReference>
<dbReference type="PANTHER" id="PTHR43155:SF2">
    <property type="entry name" value="CYCLIC DI-GMP PHOSPHODIESTERASE PA4108"/>
    <property type="match status" value="1"/>
</dbReference>
<accession>A0A0S6U8Q6</accession>
<dbReference type="Proteomes" id="UP000063718">
    <property type="component" value="Unassembled WGS sequence"/>
</dbReference>
<keyword evidence="1" id="KW-1133">Transmembrane helix</keyword>
<organism evidence="4">
    <name type="scientific">Moorella thermoacetica Y72</name>
    <dbReference type="NCBI Taxonomy" id="1325331"/>
    <lineage>
        <taxon>Bacteria</taxon>
        <taxon>Bacillati</taxon>
        <taxon>Bacillota</taxon>
        <taxon>Clostridia</taxon>
        <taxon>Neomoorellales</taxon>
        <taxon>Neomoorellaceae</taxon>
        <taxon>Neomoorella</taxon>
    </lineage>
</organism>
<dbReference type="PANTHER" id="PTHR43155">
    <property type="entry name" value="CYCLIC DI-GMP PHOSPHODIESTERASE PA4108-RELATED"/>
    <property type="match status" value="1"/>
</dbReference>
<keyword evidence="1" id="KW-0812">Transmembrane</keyword>
<dbReference type="CDD" id="cd00077">
    <property type="entry name" value="HDc"/>
    <property type="match status" value="1"/>
</dbReference>
<dbReference type="NCBIfam" id="TIGR00277">
    <property type="entry name" value="HDIG"/>
    <property type="match status" value="1"/>
</dbReference>
<gene>
    <name evidence="4" type="ORF">MTY_0687</name>
</gene>
<name>A0A0S6U8Q6_NEOTH</name>
<feature type="domain" description="HD" evidence="2">
    <location>
        <begin position="178"/>
        <end position="301"/>
    </location>
</feature>
<dbReference type="PROSITE" id="PS51832">
    <property type="entry name" value="HD_GYP"/>
    <property type="match status" value="1"/>
</dbReference>
<keyword evidence="1" id="KW-0472">Membrane</keyword>
<proteinExistence type="predicted"/>
<dbReference type="EMBL" id="DF238840">
    <property type="protein sequence ID" value="GAF25354.1"/>
    <property type="molecule type" value="Genomic_DNA"/>
</dbReference>
<dbReference type="InterPro" id="IPR006675">
    <property type="entry name" value="HDIG_dom"/>
</dbReference>
<evidence type="ECO:0000256" key="1">
    <source>
        <dbReference type="SAM" id="Phobius"/>
    </source>
</evidence>
<feature type="transmembrane region" description="Helical" evidence="1">
    <location>
        <begin position="52"/>
        <end position="70"/>
    </location>
</feature>
<dbReference type="Pfam" id="PF13487">
    <property type="entry name" value="HD_5"/>
    <property type="match status" value="1"/>
</dbReference>
<reference evidence="4" key="1">
    <citation type="journal article" date="2014" name="Gene">
        <title>Genome-guided analysis of transformation efficiency and carbon dioxide assimilation by Moorella thermoacetica Y72.</title>
        <authorList>
            <person name="Tsukahara K."/>
            <person name="Kita A."/>
            <person name="Nakashimada Y."/>
            <person name="Hoshino T."/>
            <person name="Murakami K."/>
        </authorList>
    </citation>
    <scope>NUCLEOTIDE SEQUENCE [LARGE SCALE GENOMIC DNA]</scope>
    <source>
        <strain evidence="4">Y72</strain>
    </source>
</reference>
<dbReference type="InterPro" id="IPR003607">
    <property type="entry name" value="HD/PDEase_dom"/>
</dbReference>
<dbReference type="InterPro" id="IPR006674">
    <property type="entry name" value="HD_domain"/>
</dbReference>
<evidence type="ECO:0000259" key="3">
    <source>
        <dbReference type="PROSITE" id="PS51832"/>
    </source>
</evidence>
<evidence type="ECO:0000313" key="4">
    <source>
        <dbReference type="EMBL" id="GAF25354.1"/>
    </source>
</evidence>
<feature type="domain" description="HD-GYP" evidence="3">
    <location>
        <begin position="156"/>
        <end position="352"/>
    </location>
</feature>
<dbReference type="InterPro" id="IPR037522">
    <property type="entry name" value="HD_GYP_dom"/>
</dbReference>
<protein>
    <submittedName>
        <fullName evidence="4">HD-GYP domain</fullName>
    </submittedName>
</protein>
<dbReference type="SUPFAM" id="SSF109604">
    <property type="entry name" value="HD-domain/PDEase-like"/>
    <property type="match status" value="1"/>
</dbReference>
<sequence length="352" mass="39272">MSVVNQVASIYSYITYGGRLKMGRSAGLYSDGIIDRLAINRLNLATPAVKTLFRWAAVLSLAIITILNHYARGLPFHFLLDFLYLVPVTVAALNSLLEGLAVALVAGSLRMLTNPLVFSTIKPSDYVDFLVVTGFYLVDPVTIELLRRLAWQRQQLQRNLQLTTAALLEALQMRDQYTGWHSRQVAIYARRIAASLGLSPYHQECLYLAGLLHDIGKIGVDDACLNKPGLLTPEEWQNVRRHPGLGYKIIRKVTSREEVIARAVLYHHERYDGRGYPRGLKGTSIPLEARILSVADCFDAMTTDRVYRPALSPAEAVKELMRCAGSQFDPGIVEVFYRILAADGLIQNPEEG</sequence>
<dbReference type="PROSITE" id="PS51831">
    <property type="entry name" value="HD"/>
    <property type="match status" value="1"/>
</dbReference>
<evidence type="ECO:0000259" key="2">
    <source>
        <dbReference type="PROSITE" id="PS51831"/>
    </source>
</evidence>
<dbReference type="AlphaFoldDB" id="A0A0S6U8Q6"/>